<proteinExistence type="predicted"/>
<comment type="caution">
    <text evidence="3">The sequence shown here is derived from an EMBL/GenBank/DDBJ whole genome shotgun (WGS) entry which is preliminary data.</text>
</comment>
<dbReference type="InterPro" id="IPR052004">
    <property type="entry name" value="Dynein_assembly_factor_4"/>
</dbReference>
<dbReference type="PANTHER" id="PTHR46492">
    <property type="entry name" value="DYNEIN ASSEMBLY FACTOR 4, AXONEMAL"/>
    <property type="match status" value="1"/>
</dbReference>
<gene>
    <name evidence="3" type="ORF">ADUPG1_012722</name>
</gene>
<dbReference type="PANTHER" id="PTHR46492:SF1">
    <property type="entry name" value="DYNEIN AXONEMAL ASSEMBLY FACTOR 4"/>
    <property type="match status" value="1"/>
</dbReference>
<dbReference type="PROSITE" id="PS51203">
    <property type="entry name" value="CS"/>
    <property type="match status" value="1"/>
</dbReference>
<evidence type="ECO:0000313" key="4">
    <source>
        <dbReference type="Proteomes" id="UP001057375"/>
    </source>
</evidence>
<dbReference type="InterPro" id="IPR007052">
    <property type="entry name" value="CS_dom"/>
</dbReference>
<feature type="compositionally biased region" description="Low complexity" evidence="1">
    <location>
        <begin position="233"/>
        <end position="244"/>
    </location>
</feature>
<feature type="compositionally biased region" description="Basic and acidic residues" evidence="1">
    <location>
        <begin position="219"/>
        <end position="229"/>
    </location>
</feature>
<name>A0ABQ5K0F3_9EUKA</name>
<evidence type="ECO:0000259" key="2">
    <source>
        <dbReference type="PROSITE" id="PS51203"/>
    </source>
</evidence>
<organism evidence="3 4">
    <name type="scientific">Aduncisulcus paluster</name>
    <dbReference type="NCBI Taxonomy" id="2918883"/>
    <lineage>
        <taxon>Eukaryota</taxon>
        <taxon>Metamonada</taxon>
        <taxon>Carpediemonas-like organisms</taxon>
        <taxon>Aduncisulcus</taxon>
    </lineage>
</organism>
<feature type="region of interest" description="Disordered" evidence="1">
    <location>
        <begin position="219"/>
        <end position="262"/>
    </location>
</feature>
<protein>
    <recommendedName>
        <fullName evidence="2">CS domain-containing protein</fullName>
    </recommendedName>
</protein>
<dbReference type="Proteomes" id="UP001057375">
    <property type="component" value="Unassembled WGS sequence"/>
</dbReference>
<evidence type="ECO:0000313" key="3">
    <source>
        <dbReference type="EMBL" id="GKT24412.1"/>
    </source>
</evidence>
<keyword evidence="4" id="KW-1185">Reference proteome</keyword>
<dbReference type="InterPro" id="IPR008978">
    <property type="entry name" value="HSP20-like_chaperone"/>
</dbReference>
<dbReference type="SUPFAM" id="SSF49764">
    <property type="entry name" value="HSP20-like chaperones"/>
    <property type="match status" value="1"/>
</dbReference>
<dbReference type="EMBL" id="BQXS01012524">
    <property type="protein sequence ID" value="GKT24412.1"/>
    <property type="molecule type" value="Genomic_DNA"/>
</dbReference>
<feature type="domain" description="CS" evidence="2">
    <location>
        <begin position="1"/>
        <end position="71"/>
    </location>
</feature>
<accession>A0ABQ5K0F3</accession>
<sequence length="484" mass="54240">MPPGCNAHNFDITCTESYLSVNCLSSRINIDLFKTIDDDASEVTLTNGEDGYKHLIFVIVKREKGLWGQLKYKPSDKSSIFERREKSISEHQQTLASREIAQDAEISREKRRDIHRGIQEHSFERDELAEAKAKEYLHAMEELRTTDSQQEDVCIDVDSLSFAPPRLCSETVTAAFPQITSDGIPSAIARGSRSVINLSGGSSSQSPDKSLSKIAKDKEIEKNDKESTKFQHSSPSGNSSVGDDSGVETSVKSSSKPRSRVFNDQLLAKKQPYIEKLSKPSDPRKTVTPAAELLGRAVRFSQNGDKRSAVSALEQVLVLIDKKRAEDMEKRDRAILDGVDPDRVDEMMSQDDDLYVPVICSALVACLIRLQEIERAKLAVDRGIEEVYLGEKQDKIKERKMKQAGEYEKWQEQNAHHTQRVKSALGLMHGQRAIILASSEDFEGAFKEAELCYKFDKSEQAKNDLEMLRAAKEHASRVKGGEDK</sequence>
<reference evidence="3" key="1">
    <citation type="submission" date="2022-03" db="EMBL/GenBank/DDBJ databases">
        <title>Draft genome sequence of Aduncisulcus paluster, a free-living microaerophilic Fornicata.</title>
        <authorList>
            <person name="Yuyama I."/>
            <person name="Kume K."/>
            <person name="Tamura T."/>
            <person name="Inagaki Y."/>
            <person name="Hashimoto T."/>
        </authorList>
    </citation>
    <scope>NUCLEOTIDE SEQUENCE</scope>
    <source>
        <strain evidence="3">NY0171</strain>
    </source>
</reference>
<evidence type="ECO:0000256" key="1">
    <source>
        <dbReference type="SAM" id="MobiDB-lite"/>
    </source>
</evidence>